<name>X1SJH9_9ZZZZ</name>
<protein>
    <submittedName>
        <fullName evidence="1">Uncharacterized protein</fullName>
    </submittedName>
</protein>
<evidence type="ECO:0000313" key="1">
    <source>
        <dbReference type="EMBL" id="GAI75515.1"/>
    </source>
</evidence>
<organism evidence="1">
    <name type="scientific">marine sediment metagenome</name>
    <dbReference type="NCBI Taxonomy" id="412755"/>
    <lineage>
        <taxon>unclassified sequences</taxon>
        <taxon>metagenomes</taxon>
        <taxon>ecological metagenomes</taxon>
    </lineage>
</organism>
<accession>X1SJH9</accession>
<gene>
    <name evidence="1" type="ORF">S12H4_16026</name>
</gene>
<reference evidence="1" key="1">
    <citation type="journal article" date="2014" name="Front. Microbiol.">
        <title>High frequency of phylogenetically diverse reductive dehalogenase-homologous genes in deep subseafloor sedimentary metagenomes.</title>
        <authorList>
            <person name="Kawai M."/>
            <person name="Futagami T."/>
            <person name="Toyoda A."/>
            <person name="Takaki Y."/>
            <person name="Nishi S."/>
            <person name="Hori S."/>
            <person name="Arai W."/>
            <person name="Tsubouchi T."/>
            <person name="Morono Y."/>
            <person name="Uchiyama I."/>
            <person name="Ito T."/>
            <person name="Fujiyama A."/>
            <person name="Inagaki F."/>
            <person name="Takami H."/>
        </authorList>
    </citation>
    <scope>NUCLEOTIDE SEQUENCE</scope>
    <source>
        <strain evidence="1">Expedition CK06-06</strain>
    </source>
</reference>
<sequence length="40" mass="4656">MFLVKFANGYIIYVEFYRGKVFFAKMNELLARFANIGCIG</sequence>
<proteinExistence type="predicted"/>
<comment type="caution">
    <text evidence="1">The sequence shown here is derived from an EMBL/GenBank/DDBJ whole genome shotgun (WGS) entry which is preliminary data.</text>
</comment>
<dbReference type="EMBL" id="BARW01007736">
    <property type="protein sequence ID" value="GAI75515.1"/>
    <property type="molecule type" value="Genomic_DNA"/>
</dbReference>
<dbReference type="AlphaFoldDB" id="X1SJH9"/>